<evidence type="ECO:0000313" key="4">
    <source>
        <dbReference type="Proteomes" id="UP000272140"/>
    </source>
</evidence>
<evidence type="ECO:0000259" key="2">
    <source>
        <dbReference type="SMART" id="SM00382"/>
    </source>
</evidence>
<dbReference type="PANTHER" id="PTHR43718">
    <property type="entry name" value="LON PROTEASE"/>
    <property type="match status" value="1"/>
</dbReference>
<protein>
    <submittedName>
        <fullName evidence="3">AAA family ATPase</fullName>
    </submittedName>
</protein>
<name>A0A3R9BG38_9BURK</name>
<dbReference type="SMART" id="SM00382">
    <property type="entry name" value="AAA"/>
    <property type="match status" value="1"/>
</dbReference>
<feature type="domain" description="AAA+ ATPase" evidence="2">
    <location>
        <begin position="168"/>
        <end position="313"/>
    </location>
</feature>
<evidence type="ECO:0000313" key="3">
    <source>
        <dbReference type="EMBL" id="RSC04553.1"/>
    </source>
</evidence>
<proteinExistence type="predicted"/>
<accession>A0A3R9BG38</accession>
<dbReference type="RefSeq" id="WP_012339444.1">
    <property type="nucleotide sequence ID" value="NZ_CADEUI010000026.1"/>
</dbReference>
<dbReference type="Gene3D" id="3.40.50.300">
    <property type="entry name" value="P-loop containing nucleotide triphosphate hydrolases"/>
    <property type="match status" value="1"/>
</dbReference>
<dbReference type="OMA" id="ATGKCIA"/>
<dbReference type="GO" id="GO:0016887">
    <property type="term" value="F:ATP hydrolysis activity"/>
    <property type="evidence" value="ECO:0007669"/>
    <property type="project" value="InterPro"/>
</dbReference>
<dbReference type="SUPFAM" id="SSF52540">
    <property type="entry name" value="P-loop containing nucleoside triphosphate hydrolases"/>
    <property type="match status" value="1"/>
</dbReference>
<dbReference type="Pfam" id="PF00004">
    <property type="entry name" value="AAA"/>
    <property type="match status" value="1"/>
</dbReference>
<feature type="region of interest" description="Disordered" evidence="1">
    <location>
        <begin position="51"/>
        <end position="79"/>
    </location>
</feature>
<dbReference type="InterPro" id="IPR003959">
    <property type="entry name" value="ATPase_AAA_core"/>
</dbReference>
<dbReference type="GO" id="GO:0006515">
    <property type="term" value="P:protein quality control for misfolded or incompletely synthesized proteins"/>
    <property type="evidence" value="ECO:0007669"/>
    <property type="project" value="TreeGrafter"/>
</dbReference>
<organism evidence="3 4">
    <name type="scientific">Burkholderia cenocepacia</name>
    <dbReference type="NCBI Taxonomy" id="95486"/>
    <lineage>
        <taxon>Bacteria</taxon>
        <taxon>Pseudomonadati</taxon>
        <taxon>Pseudomonadota</taxon>
        <taxon>Betaproteobacteria</taxon>
        <taxon>Burkholderiales</taxon>
        <taxon>Burkholderiaceae</taxon>
        <taxon>Burkholderia</taxon>
        <taxon>Burkholderia cepacia complex</taxon>
    </lineage>
</organism>
<dbReference type="InterPro" id="IPR027065">
    <property type="entry name" value="Lon_Prtase"/>
</dbReference>
<dbReference type="GO" id="GO:0005524">
    <property type="term" value="F:ATP binding"/>
    <property type="evidence" value="ECO:0007669"/>
    <property type="project" value="InterPro"/>
</dbReference>
<dbReference type="GO" id="GO:0004252">
    <property type="term" value="F:serine-type endopeptidase activity"/>
    <property type="evidence" value="ECO:0007669"/>
    <property type="project" value="InterPro"/>
</dbReference>
<comment type="caution">
    <text evidence="3">The sequence shown here is derived from an EMBL/GenBank/DDBJ whole genome shotgun (WGS) entry which is preliminary data.</text>
</comment>
<dbReference type="GO" id="GO:0004176">
    <property type="term" value="F:ATP-dependent peptidase activity"/>
    <property type="evidence" value="ECO:0007669"/>
    <property type="project" value="InterPro"/>
</dbReference>
<dbReference type="InterPro" id="IPR027417">
    <property type="entry name" value="P-loop_NTPase"/>
</dbReference>
<dbReference type="Proteomes" id="UP000272140">
    <property type="component" value="Unassembled WGS sequence"/>
</dbReference>
<dbReference type="PANTHER" id="PTHR43718:SF2">
    <property type="entry name" value="LON PROTEASE HOMOLOG, MITOCHONDRIAL"/>
    <property type="match status" value="1"/>
</dbReference>
<reference evidence="4" key="1">
    <citation type="submission" date="2018-11" db="EMBL/GenBank/DDBJ databases">
        <title>FDA dAtabase for Regulatory Grade micrObial Sequences (FDA-ARGOS): Supporting development and validation of Infectious Disease Dx tests.</title>
        <authorList>
            <person name="Goldberg B."/>
            <person name="Campos J."/>
            <person name="Tallon L."/>
            <person name="Sadzewicz L."/>
            <person name="Zhao X."/>
            <person name="Vavikolanu K."/>
            <person name="Mehta A."/>
            <person name="Aluvathingal J."/>
            <person name="Nadendla S."/>
            <person name="Geyer C."/>
            <person name="Nandy P."/>
            <person name="Yan Y."/>
            <person name="Sichtig H."/>
        </authorList>
    </citation>
    <scope>NUCLEOTIDE SEQUENCE [LARGE SCALE GENOMIC DNA]</scope>
    <source>
        <strain evidence="4">FDAARGOS_544</strain>
    </source>
</reference>
<dbReference type="AlphaFoldDB" id="A0A3R9BG38"/>
<gene>
    <name evidence="3" type="ORF">EGT41_35660</name>
</gene>
<dbReference type="EMBL" id="RKIO01000004">
    <property type="protein sequence ID" value="RSC04553.1"/>
    <property type="molecule type" value="Genomic_DNA"/>
</dbReference>
<evidence type="ECO:0000256" key="1">
    <source>
        <dbReference type="SAM" id="MobiDB-lite"/>
    </source>
</evidence>
<sequence length="397" mass="42973">MSVSKQHAECPAGFAPLGDLSTIQCRDSRRLLVPQSTHDELAAIREIQRMASEPTQSPVHSESKLTAKPIANKPSRRPRARRVQIFSPDALEQANAALDGADASQQQCARPLLEKAGSNDGCRKLPDIQKALKRLDVARGSFANLSEPIGKLMVDLVLASAVRSREFRVRPILLMGEPGVGKTHFASKLAEALAVPMRKWSAGSAQASFQLVGGDSGWRQARPGAIFEVLAKGDSAAPVLILDEVDKIGSSSNYPVVPVLLDLLEADTAGAFYDAFFRMEFDASRIIIVLTANDLDRVPLPLLSRVEVFDIPTPDPEQRMQIILAKIDHLQRSTGKHIQLEEGGATGLAERTDLDLRKLHRIVIDAFAVALATGKCIATLALPPSAKRQPIGFTCHG</sequence>
<dbReference type="InterPro" id="IPR003593">
    <property type="entry name" value="AAA+_ATPase"/>
</dbReference>